<dbReference type="EMBL" id="CP041692">
    <property type="protein sequence ID" value="QDP96484.1"/>
    <property type="molecule type" value="Genomic_DNA"/>
</dbReference>
<evidence type="ECO:0000259" key="12">
    <source>
        <dbReference type="PROSITE" id="PS50929"/>
    </source>
</evidence>
<dbReference type="InterPro" id="IPR003593">
    <property type="entry name" value="AAA+_ATPase"/>
</dbReference>
<dbReference type="InterPro" id="IPR027417">
    <property type="entry name" value="P-loop_NTPase"/>
</dbReference>
<feature type="transmembrane region" description="Helical" evidence="10">
    <location>
        <begin position="45"/>
        <end position="63"/>
    </location>
</feature>
<evidence type="ECO:0000256" key="1">
    <source>
        <dbReference type="ARBA" id="ARBA00004651"/>
    </source>
</evidence>
<evidence type="ECO:0000256" key="9">
    <source>
        <dbReference type="ARBA" id="ARBA00023136"/>
    </source>
</evidence>
<sequence length="606" mass="64442">MSAAVTGTPASGAAQTAVRFPLASLKQVRREVVRQLGRVHNAKRWFVLAVVLLSLGSYATVLAPQLLGQIVDLVSGEGSGRPMWLIGAELVFVAVAGAVMSAAGYYLVARLSERVIATLRQDMVGTALGLPTHQVEDAGTGDLVSRSTDDVAELSAAVTETLPTLSTSLFSIVVTVIALFTLNWHFLIIPVVVAPVYYLAARIYLARAPKRYAAERAAMAERARRVLEAIRGRATVRAFSMEDRMHVEIGDASWSVVRKGIRARTTMLVLNTWMLAIEFLMLSLALAVGYYLVSADALTVGAVTGAVLMIIRLRGPMNTFMRVLDVVQSGYASLARIVGVVSDPPIPVPDSGVDAPRGRVELRNVSFSYGGGWAVRNVNLTIDPGQTVAIVGASGAGKTTVAALLAGLRVPDEGEVLVDGFPVSQLSDRERIARLATVSQEVHVFSGTLRQDLTLAKPDATDDELHSALDRVHAHSWFDRLPSGLDTVVGARGLQLEPVAAQQLALARILLLDPAIVVMDEATAEAGSAGAGALEDAADEVTHGRSALVVAHRLDQASQADNILVMDGGEVVERGTHDQLLAAGGIYQRLWSAWSAGRRELDADPV</sequence>
<evidence type="ECO:0000259" key="11">
    <source>
        <dbReference type="PROSITE" id="PS50893"/>
    </source>
</evidence>
<feature type="transmembrane region" description="Helical" evidence="10">
    <location>
        <begin position="186"/>
        <end position="205"/>
    </location>
</feature>
<organism evidence="13 14">
    <name type="scientific">Microlunatus elymi</name>
    <dbReference type="NCBI Taxonomy" id="2596828"/>
    <lineage>
        <taxon>Bacteria</taxon>
        <taxon>Bacillati</taxon>
        <taxon>Actinomycetota</taxon>
        <taxon>Actinomycetes</taxon>
        <taxon>Propionibacteriales</taxon>
        <taxon>Propionibacteriaceae</taxon>
        <taxon>Microlunatus</taxon>
    </lineage>
</organism>
<dbReference type="SMART" id="SM00382">
    <property type="entry name" value="AAA"/>
    <property type="match status" value="1"/>
</dbReference>
<keyword evidence="14" id="KW-1185">Reference proteome</keyword>
<keyword evidence="6" id="KW-0547">Nucleotide-binding</keyword>
<dbReference type="GO" id="GO:0016887">
    <property type="term" value="F:ATP hydrolysis activity"/>
    <property type="evidence" value="ECO:0007669"/>
    <property type="project" value="InterPro"/>
</dbReference>
<evidence type="ECO:0000313" key="14">
    <source>
        <dbReference type="Proteomes" id="UP000319263"/>
    </source>
</evidence>
<keyword evidence="2" id="KW-0813">Transport</keyword>
<dbReference type="RefSeq" id="WP_143986447.1">
    <property type="nucleotide sequence ID" value="NZ_CP041692.1"/>
</dbReference>
<name>A0A516PZ85_9ACTN</name>
<evidence type="ECO:0000256" key="10">
    <source>
        <dbReference type="SAM" id="Phobius"/>
    </source>
</evidence>
<dbReference type="Proteomes" id="UP000319263">
    <property type="component" value="Chromosome"/>
</dbReference>
<evidence type="ECO:0000313" key="13">
    <source>
        <dbReference type="EMBL" id="QDP96484.1"/>
    </source>
</evidence>
<gene>
    <name evidence="13" type="ORF">FOE78_11730</name>
</gene>
<feature type="transmembrane region" description="Helical" evidence="10">
    <location>
        <begin position="83"/>
        <end position="108"/>
    </location>
</feature>
<keyword evidence="7 13" id="KW-0067">ATP-binding</keyword>
<feature type="transmembrane region" description="Helical" evidence="10">
    <location>
        <begin position="268"/>
        <end position="291"/>
    </location>
</feature>
<dbReference type="PROSITE" id="PS50893">
    <property type="entry name" value="ABC_TRANSPORTER_2"/>
    <property type="match status" value="1"/>
</dbReference>
<dbReference type="PROSITE" id="PS50929">
    <property type="entry name" value="ABC_TM1F"/>
    <property type="match status" value="1"/>
</dbReference>
<dbReference type="CDD" id="cd07346">
    <property type="entry name" value="ABC_6TM_exporters"/>
    <property type="match status" value="1"/>
</dbReference>
<dbReference type="Gene3D" id="3.40.50.300">
    <property type="entry name" value="P-loop containing nucleotide triphosphate hydrolases"/>
    <property type="match status" value="1"/>
</dbReference>
<dbReference type="Gene3D" id="1.20.1560.10">
    <property type="entry name" value="ABC transporter type 1, transmembrane domain"/>
    <property type="match status" value="1"/>
</dbReference>
<keyword evidence="9 10" id="KW-0472">Membrane</keyword>
<dbReference type="GO" id="GO:0005524">
    <property type="term" value="F:ATP binding"/>
    <property type="evidence" value="ECO:0007669"/>
    <property type="project" value="UniProtKB-KW"/>
</dbReference>
<evidence type="ECO:0000256" key="8">
    <source>
        <dbReference type="ARBA" id="ARBA00022989"/>
    </source>
</evidence>
<evidence type="ECO:0000256" key="7">
    <source>
        <dbReference type="ARBA" id="ARBA00022840"/>
    </source>
</evidence>
<dbReference type="PANTHER" id="PTHR43394">
    <property type="entry name" value="ATP-DEPENDENT PERMEASE MDL1, MITOCHONDRIAL"/>
    <property type="match status" value="1"/>
</dbReference>
<protein>
    <submittedName>
        <fullName evidence="13">ABC transporter ATP-binding protein</fullName>
    </submittedName>
</protein>
<dbReference type="GO" id="GO:0005886">
    <property type="term" value="C:plasma membrane"/>
    <property type="evidence" value="ECO:0007669"/>
    <property type="project" value="UniProtKB-SubCell"/>
</dbReference>
<dbReference type="InterPro" id="IPR011527">
    <property type="entry name" value="ABC1_TM_dom"/>
</dbReference>
<dbReference type="FunFam" id="3.40.50.300:FF:001001">
    <property type="entry name" value="Multidrug ABC transporter ATP-binding protein"/>
    <property type="match status" value="1"/>
</dbReference>
<dbReference type="SUPFAM" id="SSF90123">
    <property type="entry name" value="ABC transporter transmembrane region"/>
    <property type="match status" value="1"/>
</dbReference>
<dbReference type="InterPro" id="IPR036640">
    <property type="entry name" value="ABC1_TM_sf"/>
</dbReference>
<feature type="domain" description="ABC transmembrane type-1" evidence="12">
    <location>
        <begin position="47"/>
        <end position="329"/>
    </location>
</feature>
<feature type="transmembrane region" description="Helical" evidence="10">
    <location>
        <begin position="162"/>
        <end position="180"/>
    </location>
</feature>
<evidence type="ECO:0000256" key="3">
    <source>
        <dbReference type="ARBA" id="ARBA00022475"/>
    </source>
</evidence>
<dbReference type="AlphaFoldDB" id="A0A516PZ85"/>
<comment type="subcellular location">
    <subcellularLocation>
        <location evidence="1">Cell membrane</location>
        <topology evidence="1">Multi-pass membrane protein</topology>
    </subcellularLocation>
</comment>
<dbReference type="Pfam" id="PF00664">
    <property type="entry name" value="ABC_membrane"/>
    <property type="match status" value="1"/>
</dbReference>
<dbReference type="Pfam" id="PF00005">
    <property type="entry name" value="ABC_tran"/>
    <property type="match status" value="1"/>
</dbReference>
<proteinExistence type="predicted"/>
<dbReference type="SUPFAM" id="SSF52540">
    <property type="entry name" value="P-loop containing nucleoside triphosphate hydrolases"/>
    <property type="match status" value="1"/>
</dbReference>
<keyword evidence="4" id="KW-0997">Cell inner membrane</keyword>
<dbReference type="GO" id="GO:0015421">
    <property type="term" value="F:ABC-type oligopeptide transporter activity"/>
    <property type="evidence" value="ECO:0007669"/>
    <property type="project" value="TreeGrafter"/>
</dbReference>
<dbReference type="InterPro" id="IPR039421">
    <property type="entry name" value="Type_1_exporter"/>
</dbReference>
<feature type="domain" description="ABC transporter" evidence="11">
    <location>
        <begin position="360"/>
        <end position="593"/>
    </location>
</feature>
<keyword evidence="5 10" id="KW-0812">Transmembrane</keyword>
<accession>A0A516PZ85</accession>
<keyword evidence="8 10" id="KW-1133">Transmembrane helix</keyword>
<feature type="transmembrane region" description="Helical" evidence="10">
    <location>
        <begin position="297"/>
        <end position="313"/>
    </location>
</feature>
<keyword evidence="3" id="KW-1003">Cell membrane</keyword>
<evidence type="ECO:0000256" key="2">
    <source>
        <dbReference type="ARBA" id="ARBA00022448"/>
    </source>
</evidence>
<evidence type="ECO:0000256" key="5">
    <source>
        <dbReference type="ARBA" id="ARBA00022692"/>
    </source>
</evidence>
<reference evidence="13 14" key="1">
    <citation type="submission" date="2019-07" db="EMBL/GenBank/DDBJ databases">
        <title>Microlunatus dokdonensis sp. nov. isolated from the rhizospheric soil of the wild plant Elymus tsukushiensis.</title>
        <authorList>
            <person name="Ghim S.-Y."/>
            <person name="Hwang Y.-J."/>
            <person name="Son J.-S."/>
            <person name="Shin J.-H."/>
        </authorList>
    </citation>
    <scope>NUCLEOTIDE SEQUENCE [LARGE SCALE GENOMIC DNA]</scope>
    <source>
        <strain evidence="13 14">KUDC0627</strain>
    </source>
</reference>
<dbReference type="PANTHER" id="PTHR43394:SF1">
    <property type="entry name" value="ATP-BINDING CASSETTE SUB-FAMILY B MEMBER 10, MITOCHONDRIAL"/>
    <property type="match status" value="1"/>
</dbReference>
<evidence type="ECO:0000256" key="6">
    <source>
        <dbReference type="ARBA" id="ARBA00022741"/>
    </source>
</evidence>
<dbReference type="InterPro" id="IPR003439">
    <property type="entry name" value="ABC_transporter-like_ATP-bd"/>
</dbReference>
<dbReference type="OrthoDB" id="9806127at2"/>
<evidence type="ECO:0000256" key="4">
    <source>
        <dbReference type="ARBA" id="ARBA00022519"/>
    </source>
</evidence>
<dbReference type="KEGG" id="mik:FOE78_11730"/>